<protein>
    <submittedName>
        <fullName evidence="9">Rod shape-determining protein MreD</fullName>
    </submittedName>
</protein>
<organism evidence="9 10">
    <name type="scientific">SAR86 cluster bacterium</name>
    <dbReference type="NCBI Taxonomy" id="2030880"/>
    <lineage>
        <taxon>Bacteria</taxon>
        <taxon>Pseudomonadati</taxon>
        <taxon>Pseudomonadota</taxon>
        <taxon>Gammaproteobacteria</taxon>
        <taxon>SAR86 cluster</taxon>
    </lineage>
</organism>
<dbReference type="EMBL" id="SHBH01000002">
    <property type="protein sequence ID" value="RZO27442.1"/>
    <property type="molecule type" value="Genomic_DNA"/>
</dbReference>
<evidence type="ECO:0000256" key="3">
    <source>
        <dbReference type="ARBA" id="ARBA00022475"/>
    </source>
</evidence>
<evidence type="ECO:0000256" key="4">
    <source>
        <dbReference type="ARBA" id="ARBA00022692"/>
    </source>
</evidence>
<reference evidence="9 10" key="1">
    <citation type="submission" date="2019-02" db="EMBL/GenBank/DDBJ databases">
        <title>Prokaryotic population dynamics and viral predation in marine succession experiment using metagenomics: the confinement effect.</title>
        <authorList>
            <person name="Haro-Moreno J.M."/>
            <person name="Rodriguez-Valera F."/>
            <person name="Lopez-Perez M."/>
        </authorList>
    </citation>
    <scope>NUCLEOTIDE SEQUENCE [LARGE SCALE GENOMIC DNA]</scope>
    <source>
        <strain evidence="9">MED-G162</strain>
    </source>
</reference>
<evidence type="ECO:0000256" key="1">
    <source>
        <dbReference type="ARBA" id="ARBA00004651"/>
    </source>
</evidence>
<feature type="transmembrane region" description="Helical" evidence="8">
    <location>
        <begin position="124"/>
        <end position="149"/>
    </location>
</feature>
<dbReference type="Proteomes" id="UP000319384">
    <property type="component" value="Unassembled WGS sequence"/>
</dbReference>
<evidence type="ECO:0000313" key="10">
    <source>
        <dbReference type="Proteomes" id="UP000319384"/>
    </source>
</evidence>
<gene>
    <name evidence="9" type="primary">mreD</name>
    <name evidence="9" type="ORF">EVA95_00340</name>
</gene>
<evidence type="ECO:0000256" key="8">
    <source>
        <dbReference type="SAM" id="Phobius"/>
    </source>
</evidence>
<evidence type="ECO:0000313" key="9">
    <source>
        <dbReference type="EMBL" id="RZO27442.1"/>
    </source>
</evidence>
<dbReference type="AlphaFoldDB" id="A0A520N1U7"/>
<feature type="transmembrane region" description="Helical" evidence="8">
    <location>
        <begin position="56"/>
        <end position="84"/>
    </location>
</feature>
<proteinExistence type="inferred from homology"/>
<name>A0A520N1U7_9GAMM</name>
<evidence type="ECO:0000256" key="6">
    <source>
        <dbReference type="ARBA" id="ARBA00022989"/>
    </source>
</evidence>
<keyword evidence="4 8" id="KW-0812">Transmembrane</keyword>
<evidence type="ECO:0000256" key="7">
    <source>
        <dbReference type="ARBA" id="ARBA00023136"/>
    </source>
</evidence>
<dbReference type="NCBIfam" id="TIGR03426">
    <property type="entry name" value="shape_MreD"/>
    <property type="match status" value="1"/>
</dbReference>
<keyword evidence="3" id="KW-1003">Cell membrane</keyword>
<keyword evidence="5" id="KW-0133">Cell shape</keyword>
<dbReference type="GO" id="GO:0005886">
    <property type="term" value="C:plasma membrane"/>
    <property type="evidence" value="ECO:0007669"/>
    <property type="project" value="UniProtKB-SubCell"/>
</dbReference>
<keyword evidence="6 8" id="KW-1133">Transmembrane helix</keyword>
<feature type="transmembrane region" description="Helical" evidence="8">
    <location>
        <begin position="21"/>
        <end position="44"/>
    </location>
</feature>
<accession>A0A520N1U7</accession>
<comment type="subcellular location">
    <subcellularLocation>
        <location evidence="1">Cell membrane</location>
        <topology evidence="1">Multi-pass membrane protein</topology>
    </subcellularLocation>
</comment>
<evidence type="ECO:0000256" key="5">
    <source>
        <dbReference type="ARBA" id="ARBA00022960"/>
    </source>
</evidence>
<evidence type="ECO:0000256" key="2">
    <source>
        <dbReference type="ARBA" id="ARBA00007776"/>
    </source>
</evidence>
<keyword evidence="7 8" id="KW-0472">Membrane</keyword>
<comment type="similarity">
    <text evidence="2">Belongs to the MreD family.</text>
</comment>
<feature type="transmembrane region" description="Helical" evidence="8">
    <location>
        <begin position="96"/>
        <end position="118"/>
    </location>
</feature>
<dbReference type="InterPro" id="IPR007227">
    <property type="entry name" value="Cell_shape_determining_MreD"/>
</dbReference>
<dbReference type="GO" id="GO:0008360">
    <property type="term" value="P:regulation of cell shape"/>
    <property type="evidence" value="ECO:0007669"/>
    <property type="project" value="UniProtKB-KW"/>
</dbReference>
<sequence length="157" mass="18305">MLKYFKKILLIIFINFLDQSISSFLSNFYIIFPLTFLAYTFYVYRSDKNINPSEAFVIGLFIDLISESYFGLHALIFCVVTYIINIYANAFKLFSYLQICIFFGVLSTAYVGFTQLIINLYNFSYLMLFISAIFCTTFCIFIAALRVFFPKTSKITI</sequence>
<comment type="caution">
    <text evidence="9">The sequence shown here is derived from an EMBL/GenBank/DDBJ whole genome shotgun (WGS) entry which is preliminary data.</text>
</comment>